<reference evidence="2 3" key="1">
    <citation type="submission" date="2020-08" db="EMBL/GenBank/DDBJ databases">
        <title>Sequencing the genomes of 1000 actinobacteria strains.</title>
        <authorList>
            <person name="Klenk H.-P."/>
        </authorList>
    </citation>
    <scope>NUCLEOTIDE SEQUENCE [LARGE SCALE GENOMIC DNA]</scope>
    <source>
        <strain evidence="2 3">DSM 45362</strain>
    </source>
</reference>
<evidence type="ECO:0000256" key="1">
    <source>
        <dbReference type="SAM" id="Phobius"/>
    </source>
</evidence>
<keyword evidence="3" id="KW-1185">Reference proteome</keyword>
<dbReference type="AlphaFoldDB" id="A0A841BSK9"/>
<comment type="caution">
    <text evidence="2">The sequence shown here is derived from an EMBL/GenBank/DDBJ whole genome shotgun (WGS) entry which is preliminary data.</text>
</comment>
<keyword evidence="1" id="KW-1133">Transmembrane helix</keyword>
<sequence>MSQPGPILWGFLAIFTALGILALIRMIRVQRRRQSSFDDRPVIRDEDDVVIDPDGLEAIAANAVVAAQRAAIVAAEALAEHAEAEALRDAVWQEHGIAARALETATTATGSFPVISSVSGTDQKEISRAARAAYRRGEISVDELQAVWQRVGGWDPVWAQRAHELAKLRADGAETWRRYELAALAERAARMRADVAVIAARALADEAAEAAREAELSHRP</sequence>
<evidence type="ECO:0000313" key="2">
    <source>
        <dbReference type="EMBL" id="MBB5869722.1"/>
    </source>
</evidence>
<dbReference type="Proteomes" id="UP000587527">
    <property type="component" value="Unassembled WGS sequence"/>
</dbReference>
<protein>
    <submittedName>
        <fullName evidence="2">Uncharacterized protein</fullName>
    </submittedName>
</protein>
<organism evidence="2 3">
    <name type="scientific">Allocatelliglobosispora scoriae</name>
    <dbReference type="NCBI Taxonomy" id="643052"/>
    <lineage>
        <taxon>Bacteria</taxon>
        <taxon>Bacillati</taxon>
        <taxon>Actinomycetota</taxon>
        <taxon>Actinomycetes</taxon>
        <taxon>Micromonosporales</taxon>
        <taxon>Micromonosporaceae</taxon>
        <taxon>Allocatelliglobosispora</taxon>
    </lineage>
</organism>
<accession>A0A841BSK9</accession>
<feature type="transmembrane region" description="Helical" evidence="1">
    <location>
        <begin position="6"/>
        <end position="24"/>
    </location>
</feature>
<keyword evidence="1" id="KW-0812">Transmembrane</keyword>
<gene>
    <name evidence="2" type="ORF">F4553_003101</name>
</gene>
<evidence type="ECO:0000313" key="3">
    <source>
        <dbReference type="Proteomes" id="UP000587527"/>
    </source>
</evidence>
<keyword evidence="1" id="KW-0472">Membrane</keyword>
<proteinExistence type="predicted"/>
<dbReference type="RefSeq" id="WP_184836541.1">
    <property type="nucleotide sequence ID" value="NZ_JACHMN010000002.1"/>
</dbReference>
<dbReference type="EMBL" id="JACHMN010000002">
    <property type="protein sequence ID" value="MBB5869722.1"/>
    <property type="molecule type" value="Genomic_DNA"/>
</dbReference>
<name>A0A841BSK9_9ACTN</name>